<dbReference type="PANTHER" id="PTHR21047">
    <property type="entry name" value="DTDP-6-DEOXY-D-GLUCOSE-3,5 EPIMERASE"/>
    <property type="match status" value="1"/>
</dbReference>
<comment type="caution">
    <text evidence="8">The sequence shown here is derived from an EMBL/GenBank/DDBJ whole genome shotgun (WGS) entry which is preliminary data.</text>
</comment>
<evidence type="ECO:0000256" key="3">
    <source>
        <dbReference type="ARBA" id="ARBA00012098"/>
    </source>
</evidence>
<proteinExistence type="predicted"/>
<dbReference type="PANTHER" id="PTHR21047:SF2">
    <property type="entry name" value="THYMIDINE DIPHOSPHO-4-KETO-RHAMNOSE 3,5-EPIMERASE"/>
    <property type="match status" value="1"/>
</dbReference>
<comment type="function">
    <text evidence="2">Catalyzes the epimerization of the C3' and C5'positions of dTDP-6-deoxy-D-xylo-4-hexulose, forming dTDP-6-deoxy-L-lyxo-4-hexulose.</text>
</comment>
<evidence type="ECO:0000256" key="7">
    <source>
        <dbReference type="ARBA" id="ARBA00033311"/>
    </source>
</evidence>
<dbReference type="InterPro" id="IPR014710">
    <property type="entry name" value="RmlC-like_jellyroll"/>
</dbReference>
<dbReference type="InterPro" id="IPR011051">
    <property type="entry name" value="RmlC_Cupin_sf"/>
</dbReference>
<dbReference type="EMBL" id="BMYZ01000001">
    <property type="protein sequence ID" value="GGY62937.1"/>
    <property type="molecule type" value="Genomic_DNA"/>
</dbReference>
<dbReference type="RefSeq" id="WP_229837566.1">
    <property type="nucleotide sequence ID" value="NZ_BMYZ01000001.1"/>
</dbReference>
<evidence type="ECO:0000256" key="4">
    <source>
        <dbReference type="ARBA" id="ARBA00019595"/>
    </source>
</evidence>
<evidence type="ECO:0000313" key="8">
    <source>
        <dbReference type="EMBL" id="GGY62937.1"/>
    </source>
</evidence>
<name>A0ABQ3ASQ4_9GAMM</name>
<dbReference type="EC" id="5.1.3.13" evidence="3"/>
<reference evidence="9" key="1">
    <citation type="journal article" date="2019" name="Int. J. Syst. Evol. Microbiol.">
        <title>The Global Catalogue of Microorganisms (GCM) 10K type strain sequencing project: providing services to taxonomists for standard genome sequencing and annotation.</title>
        <authorList>
            <consortium name="The Broad Institute Genomics Platform"/>
            <consortium name="The Broad Institute Genome Sequencing Center for Infectious Disease"/>
            <person name="Wu L."/>
            <person name="Ma J."/>
        </authorList>
    </citation>
    <scope>NUCLEOTIDE SEQUENCE [LARGE SCALE GENOMIC DNA]</scope>
    <source>
        <strain evidence="9">KCTC 32239</strain>
    </source>
</reference>
<dbReference type="CDD" id="cd00438">
    <property type="entry name" value="cupin_RmlC"/>
    <property type="match status" value="1"/>
</dbReference>
<comment type="catalytic activity">
    <reaction evidence="1">
        <text>dTDP-4-dehydro-6-deoxy-alpha-D-glucose = dTDP-4-dehydro-beta-L-rhamnose</text>
        <dbReference type="Rhea" id="RHEA:16969"/>
        <dbReference type="ChEBI" id="CHEBI:57649"/>
        <dbReference type="ChEBI" id="CHEBI:62830"/>
        <dbReference type="EC" id="5.1.3.13"/>
    </reaction>
</comment>
<evidence type="ECO:0000256" key="5">
    <source>
        <dbReference type="ARBA" id="ARBA00029758"/>
    </source>
</evidence>
<protein>
    <recommendedName>
        <fullName evidence="4">dTDP-4-dehydrorhamnose 3,5-epimerase</fullName>
        <ecNumber evidence="3">5.1.3.13</ecNumber>
    </recommendedName>
    <alternativeName>
        <fullName evidence="6">Thymidine diphospho-4-keto-rhamnose 3,5-epimerase</fullName>
    </alternativeName>
    <alternativeName>
        <fullName evidence="5">dTDP-4-keto-6-deoxyglucose 3,5-epimerase</fullName>
    </alternativeName>
    <alternativeName>
        <fullName evidence="7">dTDP-6-deoxy-D-xylo-4-hexulose 3,5-epimerase</fullName>
    </alternativeName>
</protein>
<sequence length="179" mass="20301">MIEIIKTEIENCLIINFTKHNDNRGYFTKIFESNFFAKHNLATNFQEIYYTSSNKGVVRGMHFQLPPADHEKLVHCASGHVLDVVVDLRKSSKSYGKCQAFQLSEKVPQAIYIPRGMAHGFLSQEDNSTLIYCVTSSHNASLDTGILWSSLAYKWPIENPTVSDRDMSFAPLAEFDSPF</sequence>
<evidence type="ECO:0000256" key="6">
    <source>
        <dbReference type="ARBA" id="ARBA00031424"/>
    </source>
</evidence>
<dbReference type="SUPFAM" id="SSF51182">
    <property type="entry name" value="RmlC-like cupins"/>
    <property type="match status" value="1"/>
</dbReference>
<dbReference type="Gene3D" id="2.60.120.10">
    <property type="entry name" value="Jelly Rolls"/>
    <property type="match status" value="1"/>
</dbReference>
<evidence type="ECO:0000256" key="1">
    <source>
        <dbReference type="ARBA" id="ARBA00001298"/>
    </source>
</evidence>
<dbReference type="InterPro" id="IPR000888">
    <property type="entry name" value="RmlC-like"/>
</dbReference>
<dbReference type="Proteomes" id="UP000619761">
    <property type="component" value="Unassembled WGS sequence"/>
</dbReference>
<evidence type="ECO:0000313" key="9">
    <source>
        <dbReference type="Proteomes" id="UP000619761"/>
    </source>
</evidence>
<keyword evidence="9" id="KW-1185">Reference proteome</keyword>
<evidence type="ECO:0000256" key="2">
    <source>
        <dbReference type="ARBA" id="ARBA00001997"/>
    </source>
</evidence>
<gene>
    <name evidence="8" type="primary">wbcA</name>
    <name evidence="8" type="ORF">GCM10011613_03130</name>
</gene>
<organism evidence="8 9">
    <name type="scientific">Cellvibrio zantedeschiae</name>
    <dbReference type="NCBI Taxonomy" id="1237077"/>
    <lineage>
        <taxon>Bacteria</taxon>
        <taxon>Pseudomonadati</taxon>
        <taxon>Pseudomonadota</taxon>
        <taxon>Gammaproteobacteria</taxon>
        <taxon>Cellvibrionales</taxon>
        <taxon>Cellvibrionaceae</taxon>
        <taxon>Cellvibrio</taxon>
    </lineage>
</organism>
<dbReference type="Pfam" id="PF00908">
    <property type="entry name" value="dTDP_sugar_isom"/>
    <property type="match status" value="1"/>
</dbReference>
<accession>A0ABQ3ASQ4</accession>